<organism evidence="1 2">
    <name type="scientific">Kitasatospora purpeofusca</name>
    <dbReference type="NCBI Taxonomy" id="67352"/>
    <lineage>
        <taxon>Bacteria</taxon>
        <taxon>Bacillati</taxon>
        <taxon>Actinomycetota</taxon>
        <taxon>Actinomycetes</taxon>
        <taxon>Kitasatosporales</taxon>
        <taxon>Streptomycetaceae</taxon>
        <taxon>Kitasatospora</taxon>
    </lineage>
</organism>
<dbReference type="RefSeq" id="WP_328958267.1">
    <property type="nucleotide sequence ID" value="NZ_CP108110.1"/>
</dbReference>
<dbReference type="Pfam" id="PF04134">
    <property type="entry name" value="DCC1-like"/>
    <property type="match status" value="1"/>
</dbReference>
<accession>A0ABZ1U9Z5</accession>
<dbReference type="InterPro" id="IPR007263">
    <property type="entry name" value="DCC1-like"/>
</dbReference>
<dbReference type="EMBL" id="CP108110">
    <property type="protein sequence ID" value="WUQ87710.1"/>
    <property type="molecule type" value="Genomic_DNA"/>
</dbReference>
<evidence type="ECO:0000313" key="2">
    <source>
        <dbReference type="Proteomes" id="UP001432222"/>
    </source>
</evidence>
<keyword evidence="2" id="KW-1185">Reference proteome</keyword>
<proteinExistence type="predicted"/>
<name>A0ABZ1U9Z5_9ACTN</name>
<protein>
    <submittedName>
        <fullName evidence="1">DUF393 domain-containing protein</fullName>
    </submittedName>
</protein>
<reference evidence="1" key="1">
    <citation type="submission" date="2022-10" db="EMBL/GenBank/DDBJ databases">
        <title>The complete genomes of actinobacterial strains from the NBC collection.</title>
        <authorList>
            <person name="Joergensen T.S."/>
            <person name="Alvarez Arevalo M."/>
            <person name="Sterndorff E.B."/>
            <person name="Faurdal D."/>
            <person name="Vuksanovic O."/>
            <person name="Mourched A.-S."/>
            <person name="Charusanti P."/>
            <person name="Shaw S."/>
            <person name="Blin K."/>
            <person name="Weber T."/>
        </authorList>
    </citation>
    <scope>NUCLEOTIDE SEQUENCE</scope>
    <source>
        <strain evidence="1">NBC_00222</strain>
    </source>
</reference>
<evidence type="ECO:0000313" key="1">
    <source>
        <dbReference type="EMBL" id="WUQ87710.1"/>
    </source>
</evidence>
<sequence length="123" mass="13304">MSDAMSPVIVYDGSCGFCRAAIRFLLPRLALAGVAQPWQGVDLTTYGLTEDQARARMWFVQGDQCHGGAAAFTAWARTGNAGARAAGRLLSLPGITRMAAGVYWLVARNRHRIPGPWEHTCTL</sequence>
<dbReference type="Proteomes" id="UP001432222">
    <property type="component" value="Chromosome"/>
</dbReference>
<gene>
    <name evidence="1" type="ORF">OHA16_34870</name>
</gene>